<dbReference type="Pfam" id="PF01019">
    <property type="entry name" value="G_glu_transpept"/>
    <property type="match status" value="1"/>
</dbReference>
<dbReference type="PRINTS" id="PR01210">
    <property type="entry name" value="GGTRANSPTASE"/>
</dbReference>
<protein>
    <submittedName>
        <fullName evidence="1">Gamma-glutamyltranspeptidase</fullName>
    </submittedName>
</protein>
<accession>A0ABQ6CSX7</accession>
<dbReference type="EMBL" id="BSPC01000075">
    <property type="protein sequence ID" value="GLS23447.1"/>
    <property type="molecule type" value="Genomic_DNA"/>
</dbReference>
<evidence type="ECO:0000313" key="1">
    <source>
        <dbReference type="EMBL" id="GLS23447.1"/>
    </source>
</evidence>
<dbReference type="Gene3D" id="3.60.20.40">
    <property type="match status" value="1"/>
</dbReference>
<dbReference type="SUPFAM" id="SSF56235">
    <property type="entry name" value="N-terminal nucleophile aminohydrolases (Ntn hydrolases)"/>
    <property type="match status" value="1"/>
</dbReference>
<dbReference type="PANTHER" id="PTHR43881">
    <property type="entry name" value="GAMMA-GLUTAMYLTRANSPEPTIDASE (AFU_ORTHOLOGUE AFUA_4G13580)"/>
    <property type="match status" value="1"/>
</dbReference>
<dbReference type="PANTHER" id="PTHR43881:SF5">
    <property type="entry name" value="GAMMA-GLUTAMYLTRANSPEPTIDASE"/>
    <property type="match status" value="1"/>
</dbReference>
<dbReference type="InterPro" id="IPR043138">
    <property type="entry name" value="GGT_lsub"/>
</dbReference>
<name>A0ABQ6CSX7_9HYPH</name>
<comment type="caution">
    <text evidence="1">The sequence shown here is derived from an EMBL/GenBank/DDBJ whole genome shotgun (WGS) entry which is preliminary data.</text>
</comment>
<dbReference type="InterPro" id="IPR043137">
    <property type="entry name" value="GGT_ssub_C"/>
</dbReference>
<gene>
    <name evidence="1" type="primary">ggt_2</name>
    <name evidence="1" type="ORF">GCM10007874_64680</name>
</gene>
<dbReference type="Gene3D" id="1.10.246.130">
    <property type="match status" value="1"/>
</dbReference>
<reference evidence="2" key="1">
    <citation type="journal article" date="2019" name="Int. J. Syst. Evol. Microbiol.">
        <title>The Global Catalogue of Microorganisms (GCM) 10K type strain sequencing project: providing services to taxonomists for standard genome sequencing and annotation.</title>
        <authorList>
            <consortium name="The Broad Institute Genomics Platform"/>
            <consortium name="The Broad Institute Genome Sequencing Center for Infectious Disease"/>
            <person name="Wu L."/>
            <person name="Ma J."/>
        </authorList>
    </citation>
    <scope>NUCLEOTIDE SEQUENCE [LARGE SCALE GENOMIC DNA]</scope>
    <source>
        <strain evidence="2">NBRC 101365</strain>
    </source>
</reference>
<dbReference type="InterPro" id="IPR029055">
    <property type="entry name" value="Ntn_hydrolases_N"/>
</dbReference>
<sequence>METPVFGHAGVAAPHNLACETGQRILIQGGNAIEAMIAMAATIGVVYPHNNSLGGDGFWLVTDTKRRVHAIQACGPAGAGATLKAYRDLGHDAIPARGALAALTVPGAIGGWLIAADMARAFGGKLPLGVLMEDAIRHARDGFPVSPSQARVEPREFEELKAVPGFAPLFMKDGQPLKAGERLAQPALAGLIDQLAHAGLDDFYRGDAAREIAADLDRAGSFVTRDDLKRYRAKLREPLSLTLPGATVFNLPPPSQGLSTLIILGLADRLNIRRAGSFEHVHGLVEATKKATAIRNRILADPALMTADPTAFLAPAFLEKEAAAISMSHAGPGPLPGAPGDTIWMGAIDNQGIAVSYIQSIFWDFGSGLVLPKTGLLMQNRGMAFSLDPRSLRALAPGRLPFHTLNPAMAQFSDGRLMPFGTMGGDAQPQILAQIFSRYRLGEGLADAIDAPRFVLKRDAEGKRPLLFMESRFDDALYGTLDRACHPVDIGPAYADDFGHSGALVRHAANGRVEAMHDPRADGGALGL</sequence>
<dbReference type="Proteomes" id="UP001156882">
    <property type="component" value="Unassembled WGS sequence"/>
</dbReference>
<organism evidence="1 2">
    <name type="scientific">Labrys miyagiensis</name>
    <dbReference type="NCBI Taxonomy" id="346912"/>
    <lineage>
        <taxon>Bacteria</taxon>
        <taxon>Pseudomonadati</taxon>
        <taxon>Pseudomonadota</taxon>
        <taxon>Alphaproteobacteria</taxon>
        <taxon>Hyphomicrobiales</taxon>
        <taxon>Xanthobacteraceae</taxon>
        <taxon>Labrys</taxon>
    </lineage>
</organism>
<dbReference type="RefSeq" id="WP_284316381.1">
    <property type="nucleotide sequence ID" value="NZ_BSPC01000075.1"/>
</dbReference>
<dbReference type="InterPro" id="IPR052896">
    <property type="entry name" value="GGT-like_enzyme"/>
</dbReference>
<evidence type="ECO:0000313" key="2">
    <source>
        <dbReference type="Proteomes" id="UP001156882"/>
    </source>
</evidence>
<proteinExistence type="predicted"/>
<keyword evidence="2" id="KW-1185">Reference proteome</keyword>